<keyword evidence="3" id="KW-1185">Reference proteome</keyword>
<gene>
    <name evidence="2" type="ORF">TvY486_0011770</name>
</gene>
<dbReference type="EMBL" id="CAEX01001278">
    <property type="protein sequence ID" value="CCD18486.1"/>
    <property type="molecule type" value="Genomic_DNA"/>
</dbReference>
<evidence type="ECO:0000313" key="2">
    <source>
        <dbReference type="EMBL" id="CCD18486.1"/>
    </source>
</evidence>
<evidence type="ECO:0000313" key="3">
    <source>
        <dbReference type="Proteomes" id="UP000009027"/>
    </source>
</evidence>
<sequence length="341" mass="37271">MPSPVCPNSVVRLSLPAFFFAACASFTACLAWSFWETGLSGVLWRRRLGPSFCVFRACCFCPGPSLLTLVRSLPVPLPFCFSTLSSNEMRCPWSALFPVNALLLLMVPFLFPNFISLLSHVPKNHVSVLSSFFGRVPPLKPSLVCSQVRDHPYPVLFPNPSFLSSWPLPAAFLFVPFCLPRPGSSHRSPFHSPTPLLCRFNSHAHFSLHDPGPPFLAPVCNCLSMNALSPSKRLGVHTLPPVRHSAFTAFLTGASSRLLFFPLPFSSFLSPISFQTVLRCVPPVQALSLSCVCASSPILGSCSFQSSVPARFLRSVRLPRCVPASRVSPCSPLSVPWCPNP</sequence>
<dbReference type="Proteomes" id="UP000009027">
    <property type="component" value="Unassembled WGS sequence"/>
</dbReference>
<feature type="transmembrane region" description="Helical" evidence="1">
    <location>
        <begin position="13"/>
        <end position="32"/>
    </location>
</feature>
<keyword evidence="1" id="KW-0472">Membrane</keyword>
<dbReference type="VEuPathDB" id="TriTrypDB:TvY486_0011770"/>
<keyword evidence="1" id="KW-0812">Transmembrane</keyword>
<feature type="transmembrane region" description="Helical" evidence="1">
    <location>
        <begin position="93"/>
        <end position="115"/>
    </location>
</feature>
<protein>
    <recommendedName>
        <fullName evidence="4">Transmembrane protein</fullName>
    </recommendedName>
</protein>
<proteinExistence type="predicted"/>
<keyword evidence="1" id="KW-1133">Transmembrane helix</keyword>
<organism evidence="2 3">
    <name type="scientific">Trypanosoma vivax (strain Y486)</name>
    <dbReference type="NCBI Taxonomy" id="1055687"/>
    <lineage>
        <taxon>Eukaryota</taxon>
        <taxon>Discoba</taxon>
        <taxon>Euglenozoa</taxon>
        <taxon>Kinetoplastea</taxon>
        <taxon>Metakinetoplastina</taxon>
        <taxon>Trypanosomatida</taxon>
        <taxon>Trypanosomatidae</taxon>
        <taxon>Trypanosoma</taxon>
        <taxon>Duttonella</taxon>
    </lineage>
</organism>
<accession>F9WLU2</accession>
<name>F9WLU2_TRYVY</name>
<reference evidence="2 3" key="1">
    <citation type="journal article" date="2012" name="Proc. Natl. Acad. Sci. U.S.A.">
        <title>Antigenic diversity is generated by distinct evolutionary mechanisms in African trypanosome species.</title>
        <authorList>
            <person name="Jackson A.P."/>
            <person name="Berry A."/>
            <person name="Aslett M."/>
            <person name="Allison H.C."/>
            <person name="Burton P."/>
            <person name="Vavrova-Anderson J."/>
            <person name="Brown R."/>
            <person name="Browne H."/>
            <person name="Corton N."/>
            <person name="Hauser H."/>
            <person name="Gamble J."/>
            <person name="Gilderthorp R."/>
            <person name="Marcello L."/>
            <person name="McQuillan J."/>
            <person name="Otto T.D."/>
            <person name="Quail M.A."/>
            <person name="Sanders M.J."/>
            <person name="van Tonder A."/>
            <person name="Ginger M.L."/>
            <person name="Field M.C."/>
            <person name="Barry J.D."/>
            <person name="Hertz-Fowler C."/>
            <person name="Berriman M."/>
        </authorList>
    </citation>
    <scope>NUCLEOTIDE SEQUENCE</scope>
    <source>
        <strain evidence="2 3">Y486</strain>
    </source>
</reference>
<evidence type="ECO:0000256" key="1">
    <source>
        <dbReference type="SAM" id="Phobius"/>
    </source>
</evidence>
<evidence type="ECO:0008006" key="4">
    <source>
        <dbReference type="Google" id="ProtNLM"/>
    </source>
</evidence>
<dbReference type="AlphaFoldDB" id="F9WLU2"/>